<evidence type="ECO:0000313" key="1">
    <source>
        <dbReference type="EMBL" id="OAD22717.1"/>
    </source>
</evidence>
<dbReference type="SUPFAM" id="SSF48695">
    <property type="entry name" value="Multiheme cytochromes"/>
    <property type="match status" value="1"/>
</dbReference>
<feature type="non-terminal residue" evidence="1">
    <location>
        <position position="371"/>
    </location>
</feature>
<accession>A0A176S454</accession>
<gene>
    <name evidence="1" type="ORF">THIOM_001468</name>
</gene>
<reference evidence="1 2" key="1">
    <citation type="submission" date="2016-05" db="EMBL/GenBank/DDBJ databases">
        <title>Single-cell genome of chain-forming Candidatus Thiomargarita nelsonii and comparison to other large sulfur-oxidizing bacteria.</title>
        <authorList>
            <person name="Winkel M."/>
            <person name="Salman V."/>
            <person name="Woyke T."/>
            <person name="Schulz-Vogt H."/>
            <person name="Richter M."/>
            <person name="Flood B."/>
            <person name="Bailey J."/>
            <person name="Amann R."/>
            <person name="Mussmann M."/>
        </authorList>
    </citation>
    <scope>NUCLEOTIDE SEQUENCE [LARGE SCALE GENOMIC DNA]</scope>
    <source>
        <strain evidence="1 2">THI036</strain>
    </source>
</reference>
<dbReference type="PATRIC" id="fig|1003181.4.peg.2057"/>
<organism evidence="1 2">
    <name type="scientific">Candidatus Thiomargarita nelsonii</name>
    <dbReference type="NCBI Taxonomy" id="1003181"/>
    <lineage>
        <taxon>Bacteria</taxon>
        <taxon>Pseudomonadati</taxon>
        <taxon>Pseudomonadota</taxon>
        <taxon>Gammaproteobacteria</taxon>
        <taxon>Thiotrichales</taxon>
        <taxon>Thiotrichaceae</taxon>
        <taxon>Thiomargarita</taxon>
    </lineage>
</organism>
<dbReference type="AlphaFoldDB" id="A0A176S454"/>
<protein>
    <submittedName>
        <fullName evidence="1">Uncharacterized protein</fullName>
    </submittedName>
</protein>
<dbReference type="InterPro" id="IPR036280">
    <property type="entry name" value="Multihaem_cyt_sf"/>
</dbReference>
<comment type="caution">
    <text evidence="1">The sequence shown here is derived from an EMBL/GenBank/DDBJ whole genome shotgun (WGS) entry which is preliminary data.</text>
</comment>
<proteinExistence type="predicted"/>
<dbReference type="Gene3D" id="1.20.850.10">
    <property type="entry name" value="Hydroxylamine Oxidoreductase, Chain A, domain 2"/>
    <property type="match status" value="1"/>
</dbReference>
<dbReference type="Proteomes" id="UP000076962">
    <property type="component" value="Unassembled WGS sequence"/>
</dbReference>
<keyword evidence="2" id="KW-1185">Reference proteome</keyword>
<dbReference type="Pfam" id="PF13447">
    <property type="entry name" value="Multi-haem_cyto"/>
    <property type="match status" value="1"/>
</dbReference>
<name>A0A176S454_9GAMM</name>
<sequence length="371" mass="41646">KCHIGPDHPQVEVYNESMHGIVYSAKIDEMNLDSKDWVAGVDYSAAPTCTTCHQGAAPGEKKTHDIGERLSWNLRAKISQKKNLVRLDNGKQVDVHGEDTSTLPKVGDQYEGSTVKEVLTWQDRRNKMQTVCKACHTNSIVDGHYRILDDLVVLYNDKFARPVSGVMADLKNNGLISPTAFDEWIEWLWWEIWHHEGRRARSGAAMGGPDYAWWHGIYDVAKRVYMEFIPELFETAGENEGWRLLNQYFKPIEGHQWYFDAIAFRPNLEELIAINMQTGDEVARGNYAGFEPSVRHNSPGLEIKGTLTISDSNIPGVGNLIGQNVKMMAVVVSSNNLLYMVSNTNGQLVPWDGNVNGLISLKEITLASTQA</sequence>
<evidence type="ECO:0000313" key="2">
    <source>
        <dbReference type="Proteomes" id="UP000076962"/>
    </source>
</evidence>
<dbReference type="EMBL" id="LUTY01000780">
    <property type="protein sequence ID" value="OAD22717.1"/>
    <property type="molecule type" value="Genomic_DNA"/>
</dbReference>
<feature type="non-terminal residue" evidence="1">
    <location>
        <position position="1"/>
    </location>
</feature>